<dbReference type="Pfam" id="PF01558">
    <property type="entry name" value="POR"/>
    <property type="match status" value="1"/>
</dbReference>
<dbReference type="PANTHER" id="PTHR42730:SF1">
    <property type="entry name" value="2-OXOGLUTARATE SYNTHASE SUBUNIT KORC"/>
    <property type="match status" value="1"/>
</dbReference>
<dbReference type="Gene3D" id="3.40.920.10">
    <property type="entry name" value="Pyruvate-ferredoxin oxidoreductase, PFOR, domain III"/>
    <property type="match status" value="1"/>
</dbReference>
<evidence type="ECO:0000313" key="3">
    <source>
        <dbReference type="EMBL" id="RRK33607.1"/>
    </source>
</evidence>
<dbReference type="GO" id="GO:0016625">
    <property type="term" value="F:oxidoreductase activity, acting on the aldehyde or oxo group of donors, iron-sulfur protein as acceptor"/>
    <property type="evidence" value="ECO:0007669"/>
    <property type="project" value="InterPro"/>
</dbReference>
<dbReference type="InterPro" id="IPR019752">
    <property type="entry name" value="Pyrv/ketoisovalerate_OxRed_cat"/>
</dbReference>
<dbReference type="EMBL" id="RHJS01000002">
    <property type="protein sequence ID" value="RRK33607.1"/>
    <property type="molecule type" value="Genomic_DNA"/>
</dbReference>
<proteinExistence type="predicted"/>
<dbReference type="RefSeq" id="WP_125128836.1">
    <property type="nucleotide sequence ID" value="NZ_RHJS01000002.1"/>
</dbReference>
<sequence length="183" mass="19545">MKNEMICAGFGGQGVLTAGMILVEAGMRSGKNVLFYPSYGSEMRGGTANCTVKISDKRIASPVSKHPDILLALNTPAVDKFESCVKSGGILLVNSSIVPDDREFRKDISVIKVPATDIAAEEQNLKAANLAMLGALAACTDLFDVDYLEKAILGFFEKKGKSIYNKKNAACYQRGAAAVNTEE</sequence>
<organism evidence="3 4">
    <name type="scientific">Schaedlerella arabinosiphila</name>
    <dbReference type="NCBI Taxonomy" id="2044587"/>
    <lineage>
        <taxon>Bacteria</taxon>
        <taxon>Bacillati</taxon>
        <taxon>Bacillota</taxon>
        <taxon>Clostridia</taxon>
        <taxon>Lachnospirales</taxon>
        <taxon>Lachnospiraceae</taxon>
        <taxon>Schaedlerella</taxon>
    </lineage>
</organism>
<dbReference type="NCBIfam" id="TIGR02175">
    <property type="entry name" value="PorC_KorC"/>
    <property type="match status" value="1"/>
</dbReference>
<evidence type="ECO:0000259" key="2">
    <source>
        <dbReference type="Pfam" id="PF01558"/>
    </source>
</evidence>
<evidence type="ECO:0000313" key="4">
    <source>
        <dbReference type="Proteomes" id="UP000274920"/>
    </source>
</evidence>
<comment type="caution">
    <text evidence="3">The sequence shown here is derived from an EMBL/GenBank/DDBJ whole genome shotgun (WGS) entry which is preliminary data.</text>
</comment>
<feature type="domain" description="Pyruvate/ketoisovalerate oxidoreductase catalytic" evidence="2">
    <location>
        <begin position="11"/>
        <end position="176"/>
    </location>
</feature>
<gene>
    <name evidence="3" type="ORF">EBB54_21295</name>
</gene>
<name>A0A426DLI1_9FIRM</name>
<evidence type="ECO:0000256" key="1">
    <source>
        <dbReference type="ARBA" id="ARBA00023002"/>
    </source>
</evidence>
<dbReference type="SUPFAM" id="SSF53323">
    <property type="entry name" value="Pyruvate-ferredoxin oxidoreductase, PFOR, domain III"/>
    <property type="match status" value="1"/>
</dbReference>
<accession>A0A426DLI1</accession>
<dbReference type="Proteomes" id="UP000274920">
    <property type="component" value="Unassembled WGS sequence"/>
</dbReference>
<keyword evidence="4" id="KW-1185">Reference proteome</keyword>
<reference evidence="3" key="1">
    <citation type="submission" date="2018-10" db="EMBL/GenBank/DDBJ databases">
        <title>Schaedlerella arabinophila gen. nov. sp. nov., isolated from the mouse intestinal tract and comparative analysis with the genome of the closely related altered Schaedler flora strain ASF502.</title>
        <authorList>
            <person name="Miyake S."/>
            <person name="Soh M."/>
            <person name="Seedorf H."/>
        </authorList>
    </citation>
    <scope>NUCLEOTIDE SEQUENCE [LARGE SCALE GENOMIC DNA]</scope>
    <source>
        <strain evidence="3">DSM 106076</strain>
    </source>
</reference>
<protein>
    <submittedName>
        <fullName evidence="3">Oxidoreductase</fullName>
    </submittedName>
</protein>
<dbReference type="InterPro" id="IPR002869">
    <property type="entry name" value="Pyrv_flavodox_OxRed_cen"/>
</dbReference>
<dbReference type="PANTHER" id="PTHR42730">
    <property type="entry name" value="2-OXOGLUTARATE SYNTHASE SUBUNIT KORC"/>
    <property type="match status" value="1"/>
</dbReference>
<dbReference type="InterPro" id="IPR052554">
    <property type="entry name" value="2-oxoglutarate_synth_KorC"/>
</dbReference>
<dbReference type="InterPro" id="IPR011894">
    <property type="entry name" value="PorC_KorC"/>
</dbReference>
<dbReference type="AlphaFoldDB" id="A0A426DLI1"/>
<keyword evidence="1" id="KW-0560">Oxidoreductase</keyword>